<organism evidence="1 2">
    <name type="scientific">Theobroma cacao</name>
    <name type="common">Cacao</name>
    <name type="synonym">Cocoa</name>
    <dbReference type="NCBI Taxonomy" id="3641"/>
    <lineage>
        <taxon>Eukaryota</taxon>
        <taxon>Viridiplantae</taxon>
        <taxon>Streptophyta</taxon>
        <taxon>Embryophyta</taxon>
        <taxon>Tracheophyta</taxon>
        <taxon>Spermatophyta</taxon>
        <taxon>Magnoliopsida</taxon>
        <taxon>eudicotyledons</taxon>
        <taxon>Gunneridae</taxon>
        <taxon>Pentapetalae</taxon>
        <taxon>rosids</taxon>
        <taxon>malvids</taxon>
        <taxon>Malvales</taxon>
        <taxon>Malvaceae</taxon>
        <taxon>Byttnerioideae</taxon>
        <taxon>Theobroma</taxon>
    </lineage>
</organism>
<dbReference type="Proteomes" id="UP000026915">
    <property type="component" value="Chromosome 9"/>
</dbReference>
<proteinExistence type="predicted"/>
<keyword evidence="2" id="KW-1185">Reference proteome</keyword>
<evidence type="ECO:0000313" key="1">
    <source>
        <dbReference type="EMBL" id="EOY31273.1"/>
    </source>
</evidence>
<dbReference type="Gramene" id="EOY31273">
    <property type="protein sequence ID" value="EOY31273"/>
    <property type="gene ID" value="TCM_038243"/>
</dbReference>
<sequence>MSSQRKSHLKTCQSKELSWRVFIGKQDDGKDSRCLMPVILQCLYLNRHILLKLVTGLLGDLTFGLQITEALYSL</sequence>
<name>A0A061GPE9_THECC</name>
<evidence type="ECO:0000313" key="2">
    <source>
        <dbReference type="Proteomes" id="UP000026915"/>
    </source>
</evidence>
<reference evidence="1 2" key="1">
    <citation type="journal article" date="2013" name="Genome Biol.">
        <title>The genome sequence of the most widely cultivated cacao type and its use to identify candidate genes regulating pod color.</title>
        <authorList>
            <person name="Motamayor J.C."/>
            <person name="Mockaitis K."/>
            <person name="Schmutz J."/>
            <person name="Haiminen N."/>
            <person name="Iii D.L."/>
            <person name="Cornejo O."/>
            <person name="Findley S.D."/>
            <person name="Zheng P."/>
            <person name="Utro F."/>
            <person name="Royaert S."/>
            <person name="Saski C."/>
            <person name="Jenkins J."/>
            <person name="Podicheti R."/>
            <person name="Zhao M."/>
            <person name="Scheffler B.E."/>
            <person name="Stack J.C."/>
            <person name="Feltus F.A."/>
            <person name="Mustiga G.M."/>
            <person name="Amores F."/>
            <person name="Phillips W."/>
            <person name="Marelli J.P."/>
            <person name="May G.D."/>
            <person name="Shapiro H."/>
            <person name="Ma J."/>
            <person name="Bustamante C.D."/>
            <person name="Schnell R.J."/>
            <person name="Main D."/>
            <person name="Gilbert D."/>
            <person name="Parida L."/>
            <person name="Kuhn D.N."/>
        </authorList>
    </citation>
    <scope>NUCLEOTIDE SEQUENCE [LARGE SCALE GENOMIC DNA]</scope>
    <source>
        <strain evidence="2">cv. Matina 1-6</strain>
    </source>
</reference>
<protein>
    <submittedName>
        <fullName evidence="1">Uncharacterized protein</fullName>
    </submittedName>
</protein>
<dbReference type="EMBL" id="CM001887">
    <property type="protein sequence ID" value="EOY31273.1"/>
    <property type="molecule type" value="Genomic_DNA"/>
</dbReference>
<dbReference type="InParanoid" id="A0A061GPE9"/>
<dbReference type="AlphaFoldDB" id="A0A061GPE9"/>
<gene>
    <name evidence="1" type="ORF">TCM_038243</name>
</gene>
<dbReference type="HOGENOM" id="CLU_2692807_0_0_1"/>
<accession>A0A061GPE9</accession>